<dbReference type="Pfam" id="PF02140">
    <property type="entry name" value="SUEL_Lectin"/>
    <property type="match status" value="1"/>
</dbReference>
<reference evidence="3" key="1">
    <citation type="journal article" date="2023" name="Mol. Biol. Evol.">
        <title>Third-Generation Sequencing Reveals the Adaptive Role of the Epigenome in Three Deep-Sea Polychaetes.</title>
        <authorList>
            <person name="Perez M."/>
            <person name="Aroh O."/>
            <person name="Sun Y."/>
            <person name="Lan Y."/>
            <person name="Juniper S.K."/>
            <person name="Young C.R."/>
            <person name="Angers B."/>
            <person name="Qian P.Y."/>
        </authorList>
    </citation>
    <scope>NUCLEOTIDE SEQUENCE</scope>
    <source>
        <strain evidence="3">P08H-3</strain>
    </source>
</reference>
<comment type="caution">
    <text evidence="3">The sequence shown here is derived from an EMBL/GenBank/DDBJ whole genome shotgun (WGS) entry which is preliminary data.</text>
</comment>
<keyword evidence="4" id="KW-1185">Reference proteome</keyword>
<protein>
    <recommendedName>
        <fullName evidence="2">SUEL-type lectin domain-containing protein</fullName>
    </recommendedName>
</protein>
<feature type="compositionally biased region" description="Polar residues" evidence="1">
    <location>
        <begin position="413"/>
        <end position="429"/>
    </location>
</feature>
<dbReference type="InterPro" id="IPR043159">
    <property type="entry name" value="Lectin_gal-bd_sf"/>
</dbReference>
<name>A0AAD9JZE5_9ANNE</name>
<sequence length="515" mass="58526">MTSSAPRMYCTHKVPSLESRFRQPDVPMAVRGRHRSPSDYLPLAGRPIASLSNQPIRPLSRLRMELHIPGIMCPDRNAYYVGAPVTEYCESETFRAKCWSNEVVIMSSANYGRMRIGRCVEADLGYLGCEANVLDLADRKCSGRRECEIRIPDSDLDTRKPCYKELKVYLEASYKCIRVTNTDYGGCSNPLTVTQETNYLHRNTSVTSPKCNSLELRAQPGQRINLTLVNFFWSSGERLPPNRDQKCINYGHVFDPTGTRNITICGGKHREQRLLLTKNNSAKIFWTSSRIEGRFLIKYQAVGCPDLPRPRDAWLKRNGSDATVGCLATRQTWHLKCNGRTWIGVIGNCTQRDDDDDDDFTANFVHMIYRLNGSSDIQRHNQKMCSKRKNQIKYNNVRTDDDSYKTRDADVITISQKTQSPQTGNQGNTKKNDYSHIWELPLPDPKQDRIQDGTYRGVQSTDSAYGTSLLSNPRTGNDDSYHVSVTSRTTDDSRYFVLDRDPREAGAPIPDDPEC</sequence>
<accession>A0AAD9JZE5</accession>
<dbReference type="InterPro" id="IPR000922">
    <property type="entry name" value="Lectin_gal-bd_dom"/>
</dbReference>
<dbReference type="PANTHER" id="PTHR46780">
    <property type="entry name" value="PROTEIN EVA-1"/>
    <property type="match status" value="1"/>
</dbReference>
<dbReference type="Gene3D" id="2.60.120.740">
    <property type="match status" value="1"/>
</dbReference>
<evidence type="ECO:0000256" key="1">
    <source>
        <dbReference type="SAM" id="MobiDB-lite"/>
    </source>
</evidence>
<proteinExistence type="predicted"/>
<feature type="region of interest" description="Disordered" evidence="1">
    <location>
        <begin position="413"/>
        <end position="486"/>
    </location>
</feature>
<dbReference type="Proteomes" id="UP001208570">
    <property type="component" value="Unassembled WGS sequence"/>
</dbReference>
<organism evidence="3 4">
    <name type="scientific">Paralvinella palmiformis</name>
    <dbReference type="NCBI Taxonomy" id="53620"/>
    <lineage>
        <taxon>Eukaryota</taxon>
        <taxon>Metazoa</taxon>
        <taxon>Spiralia</taxon>
        <taxon>Lophotrochozoa</taxon>
        <taxon>Annelida</taxon>
        <taxon>Polychaeta</taxon>
        <taxon>Sedentaria</taxon>
        <taxon>Canalipalpata</taxon>
        <taxon>Terebellida</taxon>
        <taxon>Terebelliformia</taxon>
        <taxon>Alvinellidae</taxon>
        <taxon>Paralvinella</taxon>
    </lineage>
</organism>
<gene>
    <name evidence="3" type="ORF">LSH36_122g01017</name>
</gene>
<dbReference type="CDD" id="cd22823">
    <property type="entry name" value="Gal_Rha_Lectin"/>
    <property type="match status" value="1"/>
</dbReference>
<dbReference type="AlphaFoldDB" id="A0AAD9JZE5"/>
<dbReference type="EMBL" id="JAODUP010000122">
    <property type="protein sequence ID" value="KAK2161025.1"/>
    <property type="molecule type" value="Genomic_DNA"/>
</dbReference>
<dbReference type="GO" id="GO:0030246">
    <property type="term" value="F:carbohydrate binding"/>
    <property type="evidence" value="ECO:0007669"/>
    <property type="project" value="InterPro"/>
</dbReference>
<evidence type="ECO:0000313" key="4">
    <source>
        <dbReference type="Proteomes" id="UP001208570"/>
    </source>
</evidence>
<feature type="domain" description="SUEL-type lectin" evidence="2">
    <location>
        <begin position="97"/>
        <end position="176"/>
    </location>
</feature>
<feature type="compositionally biased region" description="Polar residues" evidence="1">
    <location>
        <begin position="457"/>
        <end position="475"/>
    </location>
</feature>
<evidence type="ECO:0000259" key="2">
    <source>
        <dbReference type="Pfam" id="PF02140"/>
    </source>
</evidence>
<evidence type="ECO:0000313" key="3">
    <source>
        <dbReference type="EMBL" id="KAK2161025.1"/>
    </source>
</evidence>